<dbReference type="AlphaFoldDB" id="A0A7R9J5Q2"/>
<evidence type="ECO:0000256" key="2">
    <source>
        <dbReference type="SAM" id="Phobius"/>
    </source>
</evidence>
<dbReference type="SUPFAM" id="SSF51735">
    <property type="entry name" value="NAD(P)-binding Rossmann-fold domains"/>
    <property type="match status" value="1"/>
</dbReference>
<feature type="transmembrane region" description="Helical" evidence="2">
    <location>
        <begin position="199"/>
        <end position="221"/>
    </location>
</feature>
<name>A0A7R9J5Q2_TIMCA</name>
<organism evidence="3">
    <name type="scientific">Timema californicum</name>
    <name type="common">California timema</name>
    <name type="synonym">Walking stick</name>
    <dbReference type="NCBI Taxonomy" id="61474"/>
    <lineage>
        <taxon>Eukaryota</taxon>
        <taxon>Metazoa</taxon>
        <taxon>Ecdysozoa</taxon>
        <taxon>Arthropoda</taxon>
        <taxon>Hexapoda</taxon>
        <taxon>Insecta</taxon>
        <taxon>Pterygota</taxon>
        <taxon>Neoptera</taxon>
        <taxon>Polyneoptera</taxon>
        <taxon>Phasmatodea</taxon>
        <taxon>Timematodea</taxon>
        <taxon>Timematoidea</taxon>
        <taxon>Timematidae</taxon>
        <taxon>Timema</taxon>
    </lineage>
</organism>
<dbReference type="PRINTS" id="PR00080">
    <property type="entry name" value="SDRFAMILY"/>
</dbReference>
<dbReference type="GO" id="GO:0016491">
    <property type="term" value="F:oxidoreductase activity"/>
    <property type="evidence" value="ECO:0007669"/>
    <property type="project" value="UniProtKB-KW"/>
</dbReference>
<reference evidence="3" key="1">
    <citation type="submission" date="2020-11" db="EMBL/GenBank/DDBJ databases">
        <authorList>
            <person name="Tran Van P."/>
        </authorList>
    </citation>
    <scope>NUCLEOTIDE SEQUENCE</scope>
</reference>
<dbReference type="Gene3D" id="3.40.50.720">
    <property type="entry name" value="NAD(P)-binding Rossmann-like Domain"/>
    <property type="match status" value="1"/>
</dbReference>
<dbReference type="PROSITE" id="PS00061">
    <property type="entry name" value="ADH_SHORT"/>
    <property type="match status" value="1"/>
</dbReference>
<sequence length="600" mass="66997">MRALPRVEHANLTEETVPPIWTIRGKMFVIDFFFLSSLKEKPPPFNPTEIRASIFPSSAVELNTTSALSNYATETEIGLPIKSEFMEELFQTKIEFQIKSEFNEGLQCYKLERSHLPLSPFPPIKEELHESEKPLPIHPTQIRTSISPSSAVELNTTRALANYATEAGLISVNNIPFARFDFATESARHEAHNTPIMDLLALVGFIVVVYWLVYIVSLFWFDCDLGLAWTEKFGKPISALAGKVVWVTGASSGIGEHLAIELARHGVKLVLSARREEELDRVRNKCLGKKLEGGRETSRCHYTRRVLSLVCVTEVGKLLEPTDVLTLPLDVTSYGDHQAAFNTVIQYFGKVSSGVRSADYWCCTRDRLCSIGFGVQGYRFRGKVEDQPSPLSCDRDLVLSQLDVLVNNAGRSQRCVWEEVELEVDRQMFDLNVFGVIHLTRIAVRYFLEKGAGHVAATSSIAGVQGVPFSGTYTATKHALHGYLNSLRNEKHGQNLDVTLFCPGPVFTNFLAESFTGKANEKFGKSVNPDDRRMTAERCGHLCAVALANKSSEVWMAPLPIIPLAYIFVYFPNVGKVLSHLLGAKYFLKLRDSRESVQAN</sequence>
<dbReference type="EMBL" id="OE181332">
    <property type="protein sequence ID" value="CAD7572978.1"/>
    <property type="molecule type" value="Genomic_DNA"/>
</dbReference>
<dbReference type="InterPro" id="IPR036291">
    <property type="entry name" value="NAD(P)-bd_dom_sf"/>
</dbReference>
<evidence type="ECO:0000313" key="3">
    <source>
        <dbReference type="EMBL" id="CAD7572978.1"/>
    </source>
</evidence>
<dbReference type="PANTHER" id="PTHR44269:SF1">
    <property type="entry name" value="DEHYDROGENASE_REDUCTASE SDR FAMILY MEMBER 7"/>
    <property type="match status" value="1"/>
</dbReference>
<protein>
    <submittedName>
        <fullName evidence="3">(California timema) hypothetical protein</fullName>
    </submittedName>
</protein>
<dbReference type="InterPro" id="IPR002347">
    <property type="entry name" value="SDR_fam"/>
</dbReference>
<keyword evidence="2" id="KW-0472">Membrane</keyword>
<dbReference type="InterPro" id="IPR053011">
    <property type="entry name" value="SDR_family_member_7"/>
</dbReference>
<dbReference type="PANTHER" id="PTHR44269">
    <property type="entry name" value="DEHYDROGENASE/REDUCTASE SDR FAMILY MEMBER 7-RELATED"/>
    <property type="match status" value="1"/>
</dbReference>
<dbReference type="PRINTS" id="PR00081">
    <property type="entry name" value="GDHRDH"/>
</dbReference>
<proteinExistence type="predicted"/>
<keyword evidence="1" id="KW-0560">Oxidoreductase</keyword>
<keyword evidence="2" id="KW-1133">Transmembrane helix</keyword>
<dbReference type="InterPro" id="IPR020904">
    <property type="entry name" value="Sc_DH/Rdtase_CS"/>
</dbReference>
<accession>A0A7R9J5Q2</accession>
<gene>
    <name evidence="3" type="ORF">TCMB3V08_LOCUS5622</name>
</gene>
<dbReference type="Pfam" id="PF00106">
    <property type="entry name" value="adh_short"/>
    <property type="match status" value="2"/>
</dbReference>
<keyword evidence="2" id="KW-0812">Transmembrane</keyword>
<evidence type="ECO:0000256" key="1">
    <source>
        <dbReference type="ARBA" id="ARBA00023002"/>
    </source>
</evidence>